<sequence>MFLTSALTVGQLTFILRAVIQILNYDGIFLIGYIVLASAPRIASLHTHDILNRVVGRETSGKTTRKWIFNAIRGRNGDPATSPRLILTLTLLSVYGLPAALSDLGFLGLYACKTLRDFPDHPASVNSTEEALAMVKSALVNGTDPGSVKAYRCDSMDVIEIGDVNLGTDNTLRVSTSWHNSTFADPSIFTGINTTDSDMLLPVNIRHLNHSRSNVFDLNTYRQSFGDSLVLNATIRNGQVVEPHEGGLRVVFGVPSLQSGQSVNLEKAMAFEVEVGCMSLGIFASHILDASGNGLEYFSEKSDWRSYKGPDYMKDVLSRTVDDVRNVYSSIFNSSSKDGFRVINSTGFKLTEASRIDNFFLPDVGTTDGVDITRWIRGNCTEGLRKQLELDDTLGIRSGILIASDMCEPVTLTGMIAEDGDLVQVGSKMVCASASQINMVSGTISAAETGQVAVNITRLPSDLHVLHAEYFDAVVGPNGTQYNVLDPVLRYTLSDNPNGRTSHFIDNKDGRATVRRGTASAGSTLSRVGTTIINLGDLSFTDYDCLRALAVDSRGFNWSPSTAIRWFGQLGAAYVLNSLTYNGWVAASNSPVLVSDTAGPLGTCYRPPYAVSFIPLIVAAILVAAWILFLVITRALAGVRTVEDCYGGLKPYWGVVCPTVASQSALLAWENVPGPHLQLVSPGQVVNVGDASTAARHLTSPPQNAWKSLVSSILLCFSIIESEDVYTCSLVNTTSTKDIREKHVKDSRSGNQPLASEVRHTSTRGYHIWDNNTYSKAHVSNRR</sequence>
<proteinExistence type="predicted"/>
<feature type="transmembrane region" description="Helical" evidence="1">
    <location>
        <begin position="85"/>
        <end position="111"/>
    </location>
</feature>
<keyword evidence="1" id="KW-0472">Membrane</keyword>
<protein>
    <submittedName>
        <fullName evidence="2">Uncharacterized protein</fullName>
    </submittedName>
</protein>
<dbReference type="AlphaFoldDB" id="A0A0W0FRA0"/>
<dbReference type="Proteomes" id="UP000054988">
    <property type="component" value="Unassembled WGS sequence"/>
</dbReference>
<evidence type="ECO:0000313" key="3">
    <source>
        <dbReference type="Proteomes" id="UP000054988"/>
    </source>
</evidence>
<evidence type="ECO:0000256" key="1">
    <source>
        <dbReference type="SAM" id="Phobius"/>
    </source>
</evidence>
<keyword evidence="1" id="KW-1133">Transmembrane helix</keyword>
<organism evidence="2 3">
    <name type="scientific">Moniliophthora roreri</name>
    <name type="common">Frosty pod rot fungus</name>
    <name type="synonym">Monilia roreri</name>
    <dbReference type="NCBI Taxonomy" id="221103"/>
    <lineage>
        <taxon>Eukaryota</taxon>
        <taxon>Fungi</taxon>
        <taxon>Dikarya</taxon>
        <taxon>Basidiomycota</taxon>
        <taxon>Agaricomycotina</taxon>
        <taxon>Agaricomycetes</taxon>
        <taxon>Agaricomycetidae</taxon>
        <taxon>Agaricales</taxon>
        <taxon>Marasmiineae</taxon>
        <taxon>Marasmiaceae</taxon>
        <taxon>Moniliophthora</taxon>
    </lineage>
</organism>
<evidence type="ECO:0000313" key="2">
    <source>
        <dbReference type="EMBL" id="KTB38855.1"/>
    </source>
</evidence>
<dbReference type="EMBL" id="LATX01001725">
    <property type="protein sequence ID" value="KTB38855.1"/>
    <property type="molecule type" value="Genomic_DNA"/>
</dbReference>
<name>A0A0W0FRA0_MONRR</name>
<keyword evidence="1" id="KW-0812">Transmembrane</keyword>
<comment type="caution">
    <text evidence="2">The sequence shown here is derived from an EMBL/GenBank/DDBJ whole genome shotgun (WGS) entry which is preliminary data.</text>
</comment>
<feature type="transmembrane region" description="Helical" evidence="1">
    <location>
        <begin position="609"/>
        <end position="632"/>
    </location>
</feature>
<gene>
    <name evidence="2" type="ORF">WG66_8558</name>
</gene>
<reference evidence="2 3" key="1">
    <citation type="submission" date="2015-12" db="EMBL/GenBank/DDBJ databases">
        <title>Draft genome sequence of Moniliophthora roreri, the causal agent of frosty pod rot of cacao.</title>
        <authorList>
            <person name="Aime M.C."/>
            <person name="Diaz-Valderrama J.R."/>
            <person name="Kijpornyongpan T."/>
            <person name="Phillips-Mora W."/>
        </authorList>
    </citation>
    <scope>NUCLEOTIDE SEQUENCE [LARGE SCALE GENOMIC DNA]</scope>
    <source>
        <strain evidence="2 3">MCA 2952</strain>
    </source>
</reference>
<accession>A0A0W0FRA0</accession>